<dbReference type="GO" id="GO:0008168">
    <property type="term" value="F:methyltransferase activity"/>
    <property type="evidence" value="ECO:0007669"/>
    <property type="project" value="UniProtKB-KW"/>
</dbReference>
<dbReference type="Gene3D" id="3.40.50.150">
    <property type="entry name" value="Vaccinia Virus protein VP39"/>
    <property type="match status" value="1"/>
</dbReference>
<dbReference type="eggNOG" id="COG2242">
    <property type="taxonomic scope" value="Bacteria"/>
</dbReference>
<dbReference type="AlphaFoldDB" id="A0A1H9TC80"/>
<feature type="domain" description="Methyltransferase type 12" evidence="1">
    <location>
        <begin position="80"/>
        <end position="180"/>
    </location>
</feature>
<dbReference type="SUPFAM" id="SSF53335">
    <property type="entry name" value="S-adenosyl-L-methionine-dependent methyltransferases"/>
    <property type="match status" value="1"/>
</dbReference>
<dbReference type="GO" id="GO:0032259">
    <property type="term" value="P:methylation"/>
    <property type="evidence" value="ECO:0007669"/>
    <property type="project" value="UniProtKB-KW"/>
</dbReference>
<dbReference type="EMBL" id="FOGJ01000014">
    <property type="protein sequence ID" value="SER94647.1"/>
    <property type="molecule type" value="Genomic_DNA"/>
</dbReference>
<dbReference type="InterPro" id="IPR013217">
    <property type="entry name" value="Methyltransf_12"/>
</dbReference>
<organism evidence="2 3">
    <name type="scientific">Butyrivibrio fibrisolvens</name>
    <dbReference type="NCBI Taxonomy" id="831"/>
    <lineage>
        <taxon>Bacteria</taxon>
        <taxon>Bacillati</taxon>
        <taxon>Bacillota</taxon>
        <taxon>Clostridia</taxon>
        <taxon>Lachnospirales</taxon>
        <taxon>Lachnospiraceae</taxon>
        <taxon>Butyrivibrio</taxon>
    </lineage>
</organism>
<sequence>MAQTTKIGNVTLNFDRYKGMDLYCDGQIEDELLDIVMNNDPSKFPEIIEKKGSWPVLYHLSEQRSNIIEWIPMSGSEKVLEVGSGCGAITGKLSQKSGSVTCVDLSKKRSEINAYRNKNCDNVTIHVGNFKDIEPDLPNDFDYIFLIGVFEYGQGYIGGEYPYDNFLKMLKKHLHAGGRIVIAIENRMGLKYLAGCREDHLGTYFSGIEGYNSESVARTFTRNGLIQIFKRCGINNYHFYYPYPDYKFMTMMHSDYYLPGLGELNDNVRNFDNSRMILFNEKYAFDGLVKDGMYQDFANSFEVIIGNEFPTVFSKYSNDRAAEFKIRTDICVDRAGRRIITKAPLCAEAVDHINSIRDAYEALKERYRGGDLEINDCQIDEKTGVASFSFVNGEPLSSLMDKCLAGDDIEGFEKLFREYLRRISYNEEMAVADYDLIFNNILVNGPIWTVIDYEWTYGKQIPTKEIAFRALYCYLEEDEKRRKIGIDKFYKELGLSEEEAKDLLEEEAGFQKYVTGNRMSMVEIWKKIGKKAAVPQELLPPPEVPVFNPEAIKLYYDYGEGFSEENSKELDTEYDKNGKAMIELELDDNVMKLRLDPVSHPCIVSLTSVKWNDERISDDNSALGIHPNGAWLSDESIVFDSDDPWIEFDFTGDELKKRAVNRINIRLTVSSIQKKQAQDLVSYQYAGSDESDDEGLRFSKLKGLFKNGLKKGSTGVSDRKRKA</sequence>
<gene>
    <name evidence="2" type="ORF">SAMN04487884_11466</name>
</gene>
<keyword evidence="2" id="KW-0808">Transferase</keyword>
<dbReference type="RefSeq" id="WP_074756532.1">
    <property type="nucleotide sequence ID" value="NZ_FOGJ01000014.1"/>
</dbReference>
<dbReference type="InterPro" id="IPR029063">
    <property type="entry name" value="SAM-dependent_MTases_sf"/>
</dbReference>
<proteinExistence type="predicted"/>
<evidence type="ECO:0000313" key="2">
    <source>
        <dbReference type="EMBL" id="SER94647.1"/>
    </source>
</evidence>
<evidence type="ECO:0000259" key="1">
    <source>
        <dbReference type="Pfam" id="PF08242"/>
    </source>
</evidence>
<name>A0A1H9TC80_BUTFI</name>
<protein>
    <submittedName>
        <fullName evidence="2">Methyltransferase domain-containing protein</fullName>
    </submittedName>
</protein>
<dbReference type="Pfam" id="PF08242">
    <property type="entry name" value="Methyltransf_12"/>
    <property type="match status" value="1"/>
</dbReference>
<keyword evidence="2" id="KW-0489">Methyltransferase</keyword>
<accession>A0A1H9TC80</accession>
<evidence type="ECO:0000313" key="3">
    <source>
        <dbReference type="Proteomes" id="UP000182584"/>
    </source>
</evidence>
<dbReference type="OrthoDB" id="525353at2"/>
<dbReference type="CDD" id="cd02440">
    <property type="entry name" value="AdoMet_MTases"/>
    <property type="match status" value="1"/>
</dbReference>
<reference evidence="2 3" key="1">
    <citation type="submission" date="2016-10" db="EMBL/GenBank/DDBJ databases">
        <authorList>
            <person name="de Groot N.N."/>
        </authorList>
    </citation>
    <scope>NUCLEOTIDE SEQUENCE [LARGE SCALE GENOMIC DNA]</scope>
    <source>
        <strain evidence="2 3">AR40</strain>
    </source>
</reference>
<dbReference type="Proteomes" id="UP000182584">
    <property type="component" value="Unassembled WGS sequence"/>
</dbReference>